<accession>A0A3N3E422</accession>
<dbReference type="Pfam" id="PF04073">
    <property type="entry name" value="tRNA_edit"/>
    <property type="match status" value="1"/>
</dbReference>
<reference evidence="2 3" key="1">
    <citation type="submission" date="2018-11" db="EMBL/GenBank/DDBJ databases">
        <title>Vibrio ponticus strain CAIM 1751 pathogenic for the snapper Lutjanus guttatus.</title>
        <authorList>
            <person name="Soto-Rodriguez S."/>
            <person name="Lozano-Olvera R."/>
            <person name="Gomez-Gil B."/>
        </authorList>
    </citation>
    <scope>NUCLEOTIDE SEQUENCE [LARGE SCALE GENOMIC DNA]</scope>
    <source>
        <strain evidence="2 3">CAIM 1751</strain>
    </source>
</reference>
<gene>
    <name evidence="2" type="ORF">EGH82_06170</name>
</gene>
<protein>
    <recommendedName>
        <fullName evidence="1">YbaK/aminoacyl-tRNA synthetase-associated domain-containing protein</fullName>
    </recommendedName>
</protein>
<feature type="domain" description="YbaK/aminoacyl-tRNA synthetase-associated" evidence="1">
    <location>
        <begin position="29"/>
        <end position="148"/>
    </location>
</feature>
<evidence type="ECO:0000313" key="2">
    <source>
        <dbReference type="EMBL" id="ROV61228.1"/>
    </source>
</evidence>
<name>A0A3N3E422_9VIBR</name>
<dbReference type="CDD" id="cd04332">
    <property type="entry name" value="YbaK_like"/>
    <property type="match status" value="1"/>
</dbReference>
<sequence>MSNNPFGTKLTRYLEQQQVEFRLLMHSRPAVSIEDAATQRGIRPAQMVKAILLRDMGDLYALACVPGDQSVDPKKVRALLECRRMTCVDLSQVETITGYQIGTVTPLLLKQPMPIIFDPSLLYETEVTISSGSNLAGIALQSQDLVKLCEPTFAKICR</sequence>
<proteinExistence type="predicted"/>
<dbReference type="InterPro" id="IPR036754">
    <property type="entry name" value="YbaK/aa-tRNA-synt-asso_dom_sf"/>
</dbReference>
<dbReference type="PANTHER" id="PTHR30411:SF9">
    <property type="entry name" value="MULTIFUNCTIONAL SER_THR-TRNA DEACYLASE PROXP-Y"/>
    <property type="match status" value="1"/>
</dbReference>
<organism evidence="2 3">
    <name type="scientific">Vibrio ponticus</name>
    <dbReference type="NCBI Taxonomy" id="265668"/>
    <lineage>
        <taxon>Bacteria</taxon>
        <taxon>Pseudomonadati</taxon>
        <taxon>Pseudomonadota</taxon>
        <taxon>Gammaproteobacteria</taxon>
        <taxon>Vibrionales</taxon>
        <taxon>Vibrionaceae</taxon>
        <taxon>Vibrio</taxon>
    </lineage>
</organism>
<dbReference type="EMBL" id="RKIK01000011">
    <property type="protein sequence ID" value="ROV61228.1"/>
    <property type="molecule type" value="Genomic_DNA"/>
</dbReference>
<comment type="caution">
    <text evidence="2">The sequence shown here is derived from an EMBL/GenBank/DDBJ whole genome shotgun (WGS) entry which is preliminary data.</text>
</comment>
<dbReference type="RefSeq" id="WP_123781225.1">
    <property type="nucleotide sequence ID" value="NZ_RKIK01000011.1"/>
</dbReference>
<dbReference type="GO" id="GO:0002161">
    <property type="term" value="F:aminoacyl-tRNA deacylase activity"/>
    <property type="evidence" value="ECO:0007669"/>
    <property type="project" value="InterPro"/>
</dbReference>
<dbReference type="InterPro" id="IPR007214">
    <property type="entry name" value="YbaK/aa-tRNA-synth-assoc-dom"/>
</dbReference>
<evidence type="ECO:0000259" key="1">
    <source>
        <dbReference type="Pfam" id="PF04073"/>
    </source>
</evidence>
<dbReference type="Gene3D" id="3.90.960.10">
    <property type="entry name" value="YbaK/aminoacyl-tRNA synthetase-associated domain"/>
    <property type="match status" value="1"/>
</dbReference>
<dbReference type="AlphaFoldDB" id="A0A3N3E422"/>
<dbReference type="Proteomes" id="UP000278792">
    <property type="component" value="Unassembled WGS sequence"/>
</dbReference>
<evidence type="ECO:0000313" key="3">
    <source>
        <dbReference type="Proteomes" id="UP000278792"/>
    </source>
</evidence>
<dbReference type="PANTHER" id="PTHR30411">
    <property type="entry name" value="CYTOPLASMIC PROTEIN"/>
    <property type="match status" value="1"/>
</dbReference>
<dbReference type="SUPFAM" id="SSF55826">
    <property type="entry name" value="YbaK/ProRS associated domain"/>
    <property type="match status" value="1"/>
</dbReference>